<dbReference type="NCBIfam" id="NF009044">
    <property type="entry name" value="PRK12378.1"/>
    <property type="match status" value="1"/>
</dbReference>
<dbReference type="FunCoup" id="F7PX04">
    <property type="interactions" value="367"/>
</dbReference>
<dbReference type="Pfam" id="PF20772">
    <property type="entry name" value="TACO1_YebC_N"/>
    <property type="match status" value="1"/>
</dbReference>
<dbReference type="Proteomes" id="UP000005707">
    <property type="component" value="Unassembled WGS sequence"/>
</dbReference>
<evidence type="ECO:0000259" key="8">
    <source>
        <dbReference type="Pfam" id="PF20772"/>
    </source>
</evidence>
<dbReference type="Gene3D" id="3.30.70.980">
    <property type="match status" value="2"/>
</dbReference>
<dbReference type="GO" id="GO:0016779">
    <property type="term" value="F:nucleotidyltransferase activity"/>
    <property type="evidence" value="ECO:0007669"/>
    <property type="project" value="UniProtKB-KW"/>
</dbReference>
<keyword evidence="4 6" id="KW-0238">DNA-binding</keyword>
<comment type="caution">
    <text evidence="9">The sequence shown here is derived from an EMBL/GenBank/DDBJ whole genome shotgun (WGS) entry which is preliminary data.</text>
</comment>
<dbReference type="InParanoid" id="F7PX04"/>
<evidence type="ECO:0000256" key="5">
    <source>
        <dbReference type="ARBA" id="ARBA00023163"/>
    </source>
</evidence>
<dbReference type="NCBIfam" id="NF001030">
    <property type="entry name" value="PRK00110.1"/>
    <property type="match status" value="1"/>
</dbReference>
<evidence type="ECO:0000256" key="3">
    <source>
        <dbReference type="ARBA" id="ARBA00023015"/>
    </source>
</evidence>
<dbReference type="PANTHER" id="PTHR12532">
    <property type="entry name" value="TRANSLATIONAL ACTIVATOR OF CYTOCHROME C OXIDASE 1"/>
    <property type="match status" value="1"/>
</dbReference>
<evidence type="ECO:0000256" key="2">
    <source>
        <dbReference type="ARBA" id="ARBA00022490"/>
    </source>
</evidence>
<dbReference type="GO" id="GO:0006355">
    <property type="term" value="P:regulation of DNA-templated transcription"/>
    <property type="evidence" value="ECO:0007669"/>
    <property type="project" value="UniProtKB-UniRule"/>
</dbReference>
<dbReference type="OrthoDB" id="9781053at2"/>
<dbReference type="EMBL" id="AFNU02000003">
    <property type="protein sequence ID" value="ERJ12758.1"/>
    <property type="molecule type" value="Genomic_DNA"/>
</dbReference>
<dbReference type="RefSeq" id="WP_008825831.1">
    <property type="nucleotide sequence ID" value="NZ_AFNU02000003.1"/>
</dbReference>
<evidence type="ECO:0000313" key="9">
    <source>
        <dbReference type="EMBL" id="ERJ12758.1"/>
    </source>
</evidence>
<dbReference type="FunFam" id="1.10.10.200:FF:000002">
    <property type="entry name" value="Probable transcriptional regulatory protein CLM62_37755"/>
    <property type="match status" value="1"/>
</dbReference>
<feature type="domain" description="TACO1/YebC-like second and third" evidence="7">
    <location>
        <begin position="84"/>
        <end position="239"/>
    </location>
</feature>
<dbReference type="InterPro" id="IPR048300">
    <property type="entry name" value="TACO1_YebC-like_2nd/3rd_dom"/>
</dbReference>
<dbReference type="GO" id="GO:0003677">
    <property type="term" value="F:DNA binding"/>
    <property type="evidence" value="ECO:0007669"/>
    <property type="project" value="UniProtKB-UniRule"/>
</dbReference>
<keyword evidence="3 6" id="KW-0805">Transcription regulation</keyword>
<evidence type="ECO:0000256" key="6">
    <source>
        <dbReference type="HAMAP-Rule" id="MF_00693"/>
    </source>
</evidence>
<comment type="similarity">
    <text evidence="1 6">Belongs to the TACO1 family.</text>
</comment>
<evidence type="ECO:0000259" key="7">
    <source>
        <dbReference type="Pfam" id="PF01709"/>
    </source>
</evidence>
<dbReference type="InterPro" id="IPR017856">
    <property type="entry name" value="Integrase-like_N"/>
</dbReference>
<dbReference type="STRING" id="1033810.HLPCO_001098"/>
<keyword evidence="9" id="KW-0808">Transferase</keyword>
<evidence type="ECO:0000256" key="4">
    <source>
        <dbReference type="ARBA" id="ARBA00023125"/>
    </source>
</evidence>
<evidence type="ECO:0000256" key="1">
    <source>
        <dbReference type="ARBA" id="ARBA00008724"/>
    </source>
</evidence>
<name>F7PX04_9MOLU</name>
<reference evidence="9 10" key="2">
    <citation type="journal article" date="2013" name="PLoS ONE">
        <title>INDIGO - INtegrated Data Warehouse of MIcrobial GenOmes with Examples from the Red Sea Extremophiles.</title>
        <authorList>
            <person name="Alam I."/>
            <person name="Antunes A."/>
            <person name="Kamau A.A."/>
            <person name="Ba Alawi W."/>
            <person name="Kalkatawi M."/>
            <person name="Stingl U."/>
            <person name="Bajic V.B."/>
        </authorList>
    </citation>
    <scope>NUCLEOTIDE SEQUENCE [LARGE SCALE GENOMIC DNA]</scope>
    <source>
        <strain evidence="9 10">SSD-17B</strain>
    </source>
</reference>
<keyword evidence="9" id="KW-0548">Nucleotidyltransferase</keyword>
<dbReference type="eggNOG" id="COG0217">
    <property type="taxonomic scope" value="Bacteria"/>
</dbReference>
<proteinExistence type="inferred from homology"/>
<keyword evidence="2 6" id="KW-0963">Cytoplasm</keyword>
<protein>
    <recommendedName>
        <fullName evidence="6">Probable transcriptional regulatory protein HLPCO_001098</fullName>
    </recommendedName>
</protein>
<gene>
    <name evidence="9" type="primary">yrbC</name>
    <name evidence="9" type="ORF">HLPCO_001098</name>
</gene>
<dbReference type="AlphaFoldDB" id="F7PX04"/>
<keyword evidence="10" id="KW-1185">Reference proteome</keyword>
<comment type="subcellular location">
    <subcellularLocation>
        <location evidence="6">Cytoplasm</location>
    </subcellularLocation>
</comment>
<dbReference type="Pfam" id="PF01709">
    <property type="entry name" value="Transcrip_reg"/>
    <property type="match status" value="1"/>
</dbReference>
<keyword evidence="5 6" id="KW-0804">Transcription</keyword>
<organism evidence="9 10">
    <name type="scientific">Haloplasma contractile SSD-17B</name>
    <dbReference type="NCBI Taxonomy" id="1033810"/>
    <lineage>
        <taxon>Bacteria</taxon>
        <taxon>Bacillati</taxon>
        <taxon>Mycoplasmatota</taxon>
        <taxon>Mollicutes</taxon>
        <taxon>Haloplasmatales</taxon>
        <taxon>Haloplasmataceae</taxon>
        <taxon>Haloplasma</taxon>
    </lineage>
</organism>
<dbReference type="PANTHER" id="PTHR12532:SF6">
    <property type="entry name" value="TRANSCRIPTIONAL REGULATORY PROTEIN YEBC-RELATED"/>
    <property type="match status" value="1"/>
</dbReference>
<dbReference type="InterPro" id="IPR049083">
    <property type="entry name" value="TACO1_YebC_N"/>
</dbReference>
<dbReference type="InterPro" id="IPR029072">
    <property type="entry name" value="YebC-like"/>
</dbReference>
<dbReference type="GO" id="GO:0005829">
    <property type="term" value="C:cytosol"/>
    <property type="evidence" value="ECO:0007669"/>
    <property type="project" value="TreeGrafter"/>
</dbReference>
<dbReference type="NCBIfam" id="TIGR01033">
    <property type="entry name" value="YebC/PmpR family DNA-binding transcriptional regulator"/>
    <property type="match status" value="1"/>
</dbReference>
<reference evidence="9 10" key="1">
    <citation type="journal article" date="2011" name="J. Bacteriol.">
        <title>Genome sequence of Haloplasma contractile, an unusual contractile bacterium from a deep-sea anoxic brine lake.</title>
        <authorList>
            <person name="Antunes A."/>
            <person name="Alam I."/>
            <person name="El Dorry H."/>
            <person name="Siam R."/>
            <person name="Robertson A."/>
            <person name="Bajic V.B."/>
            <person name="Stingl U."/>
        </authorList>
    </citation>
    <scope>NUCLEOTIDE SEQUENCE [LARGE SCALE GENOMIC DNA]</scope>
    <source>
        <strain evidence="9 10">SSD-17B</strain>
    </source>
</reference>
<dbReference type="SUPFAM" id="SSF75625">
    <property type="entry name" value="YebC-like"/>
    <property type="match status" value="1"/>
</dbReference>
<feature type="domain" description="TACO1/YebC-like N-terminal" evidence="8">
    <location>
        <begin position="5"/>
        <end position="75"/>
    </location>
</feature>
<dbReference type="InterPro" id="IPR002876">
    <property type="entry name" value="Transcrip_reg_TACO1-like"/>
</dbReference>
<evidence type="ECO:0000313" key="10">
    <source>
        <dbReference type="Proteomes" id="UP000005707"/>
    </source>
</evidence>
<accession>F7PX04</accession>
<dbReference type="HAMAP" id="MF_00693">
    <property type="entry name" value="Transcrip_reg_TACO1"/>
    <property type="match status" value="1"/>
</dbReference>
<dbReference type="FunFam" id="3.30.70.980:FF:000002">
    <property type="entry name" value="Probable transcriptional regulatory protein YebC"/>
    <property type="match status" value="1"/>
</dbReference>
<dbReference type="Gene3D" id="1.10.10.200">
    <property type="match status" value="1"/>
</dbReference>
<sequence>MAGHSKWKNIMHRKGAQDAKRAKQFQKLSRQIYVAAKQGDKDPDTNPNLRLAIDKARAFDMPKDNIERAVKKAAGDLDGQDFFEIVYEGYAPNGVAVMVNCLSDNRNRTAANVRAAFNKHDGNMGENGSVSYLFDRKGLLIISREMHDFSEEEIMMSALEGGAEDIEVNEDSFEVTTESEAFDSVKKALTNLGATFTTSEITMVPQTYIKLEREDAEKVLDLIDVLEDDDDAQVVYHNLDSASLD</sequence>
<dbReference type="InterPro" id="IPR026564">
    <property type="entry name" value="Transcrip_reg_TACO1-like_dom3"/>
</dbReference>